<comment type="caution">
    <text evidence="1">The sequence shown here is derived from an EMBL/GenBank/DDBJ whole genome shotgun (WGS) entry which is preliminary data.</text>
</comment>
<dbReference type="Proteomes" id="UP000616151">
    <property type="component" value="Unassembled WGS sequence"/>
</dbReference>
<organism evidence="1 2">
    <name type="scientific">Taklimakanibacter albus</name>
    <dbReference type="NCBI Taxonomy" id="2800327"/>
    <lineage>
        <taxon>Bacteria</taxon>
        <taxon>Pseudomonadati</taxon>
        <taxon>Pseudomonadota</taxon>
        <taxon>Alphaproteobacteria</taxon>
        <taxon>Hyphomicrobiales</taxon>
        <taxon>Aestuariivirgaceae</taxon>
        <taxon>Taklimakanibacter</taxon>
    </lineage>
</organism>
<proteinExistence type="predicted"/>
<accession>A0ACC5RBV3</accession>
<gene>
    <name evidence="1" type="ORF">JHL16_27260</name>
</gene>
<protein>
    <submittedName>
        <fullName evidence="1">Uncharacterized protein</fullName>
    </submittedName>
</protein>
<evidence type="ECO:0000313" key="2">
    <source>
        <dbReference type="Proteomes" id="UP000616151"/>
    </source>
</evidence>
<sequence>MSKKRDRADPFHRERRKIRESGVLDALIDYVEGKRDLSSSQVSAALGLLRKSISDLSAHAPCGAVDGVKNEIFTAPAAPIEIRIVDAQR</sequence>
<name>A0ACC5RBV3_9HYPH</name>
<keyword evidence="2" id="KW-1185">Reference proteome</keyword>
<evidence type="ECO:0000313" key="1">
    <source>
        <dbReference type="EMBL" id="MBK1870092.1"/>
    </source>
</evidence>
<dbReference type="EMBL" id="JAENHL010000008">
    <property type="protein sequence ID" value="MBK1870092.1"/>
    <property type="molecule type" value="Genomic_DNA"/>
</dbReference>
<reference evidence="1" key="1">
    <citation type="submission" date="2021-01" db="EMBL/GenBank/DDBJ databases">
        <authorList>
            <person name="Sun Q."/>
        </authorList>
    </citation>
    <scope>NUCLEOTIDE SEQUENCE</scope>
    <source>
        <strain evidence="1">YIM B02566</strain>
    </source>
</reference>